<evidence type="ECO:0000256" key="3">
    <source>
        <dbReference type="PROSITE-ProRule" id="PRU00023"/>
    </source>
</evidence>
<dbReference type="InterPro" id="IPR002110">
    <property type="entry name" value="Ankyrin_rpt"/>
</dbReference>
<feature type="non-terminal residue" evidence="5">
    <location>
        <position position="283"/>
    </location>
</feature>
<feature type="region of interest" description="Disordered" evidence="4">
    <location>
        <begin position="1"/>
        <end position="29"/>
    </location>
</feature>
<gene>
    <name evidence="5" type="ORF">PENTCL1PPCAC_1540</name>
</gene>
<feature type="non-terminal residue" evidence="5">
    <location>
        <position position="1"/>
    </location>
</feature>
<dbReference type="Pfam" id="PF00023">
    <property type="entry name" value="Ank"/>
    <property type="match status" value="1"/>
</dbReference>
<dbReference type="SUPFAM" id="SSF48403">
    <property type="entry name" value="Ankyrin repeat"/>
    <property type="match status" value="1"/>
</dbReference>
<accession>A0AAV5SGS5</accession>
<dbReference type="AlphaFoldDB" id="A0AAV5SGS5"/>
<dbReference type="EMBL" id="BTSX01000001">
    <property type="protein sequence ID" value="GMS79365.1"/>
    <property type="molecule type" value="Genomic_DNA"/>
</dbReference>
<sequence length="283" mass="31317">KKTSSSSIASTASSRPALTPLEKAAAGDERITREMRPLASQLDQNQRTALHLLAMNPTKSAEDQFYDCELLIDFGVDANVQDYFGNTALHYACRNGRRCLVKRLLEAGADPTFNNELGMTPLHEAAKHFEDHCIEDLLAHPVYKDKTKLEAVDLKDRTALMLYAACSARSIKGAELLLNAGVDVNYPGDRNLSYRTGSTALHHAAVWNDRNKKMFELLISKNANKDATDDHGATPLYLAVQSGNRMAVDELLKAGASMDHADKNDETPEELAIRREYTDIAKR</sequence>
<evidence type="ECO:0000256" key="2">
    <source>
        <dbReference type="ARBA" id="ARBA00023043"/>
    </source>
</evidence>
<feature type="compositionally biased region" description="Low complexity" evidence="4">
    <location>
        <begin position="1"/>
        <end position="14"/>
    </location>
</feature>
<dbReference type="InterPro" id="IPR036770">
    <property type="entry name" value="Ankyrin_rpt-contain_sf"/>
</dbReference>
<evidence type="ECO:0000313" key="6">
    <source>
        <dbReference type="Proteomes" id="UP001432027"/>
    </source>
</evidence>
<keyword evidence="2 3" id="KW-0040">ANK repeat</keyword>
<reference evidence="5" key="1">
    <citation type="submission" date="2023-10" db="EMBL/GenBank/DDBJ databases">
        <title>Genome assembly of Pristionchus species.</title>
        <authorList>
            <person name="Yoshida K."/>
            <person name="Sommer R.J."/>
        </authorList>
    </citation>
    <scope>NUCLEOTIDE SEQUENCE</scope>
    <source>
        <strain evidence="5">RS0144</strain>
    </source>
</reference>
<dbReference type="Proteomes" id="UP001432027">
    <property type="component" value="Unassembled WGS sequence"/>
</dbReference>
<proteinExistence type="predicted"/>
<dbReference type="PROSITE" id="PS50088">
    <property type="entry name" value="ANK_REPEAT"/>
    <property type="match status" value="3"/>
</dbReference>
<dbReference type="PROSITE" id="PS50297">
    <property type="entry name" value="ANK_REP_REGION"/>
    <property type="match status" value="3"/>
</dbReference>
<dbReference type="SMART" id="SM00248">
    <property type="entry name" value="ANK"/>
    <property type="match status" value="6"/>
</dbReference>
<keyword evidence="1" id="KW-0677">Repeat</keyword>
<dbReference type="PANTHER" id="PTHR24171">
    <property type="entry name" value="ANKYRIN REPEAT DOMAIN-CONTAINING PROTEIN 39-RELATED"/>
    <property type="match status" value="1"/>
</dbReference>
<protein>
    <recommendedName>
        <fullName evidence="7">Ankyrin repeat-containing protein</fullName>
    </recommendedName>
</protein>
<comment type="caution">
    <text evidence="5">The sequence shown here is derived from an EMBL/GenBank/DDBJ whole genome shotgun (WGS) entry which is preliminary data.</text>
</comment>
<name>A0AAV5SGS5_9BILA</name>
<evidence type="ECO:0000256" key="4">
    <source>
        <dbReference type="SAM" id="MobiDB-lite"/>
    </source>
</evidence>
<organism evidence="5 6">
    <name type="scientific">Pristionchus entomophagus</name>
    <dbReference type="NCBI Taxonomy" id="358040"/>
    <lineage>
        <taxon>Eukaryota</taxon>
        <taxon>Metazoa</taxon>
        <taxon>Ecdysozoa</taxon>
        <taxon>Nematoda</taxon>
        <taxon>Chromadorea</taxon>
        <taxon>Rhabditida</taxon>
        <taxon>Rhabditina</taxon>
        <taxon>Diplogasteromorpha</taxon>
        <taxon>Diplogasteroidea</taxon>
        <taxon>Neodiplogasteridae</taxon>
        <taxon>Pristionchus</taxon>
    </lineage>
</organism>
<evidence type="ECO:0008006" key="7">
    <source>
        <dbReference type="Google" id="ProtNLM"/>
    </source>
</evidence>
<dbReference type="Gene3D" id="1.25.40.20">
    <property type="entry name" value="Ankyrin repeat-containing domain"/>
    <property type="match status" value="1"/>
</dbReference>
<evidence type="ECO:0000313" key="5">
    <source>
        <dbReference type="EMBL" id="GMS79365.1"/>
    </source>
</evidence>
<evidence type="ECO:0000256" key="1">
    <source>
        <dbReference type="ARBA" id="ARBA00022737"/>
    </source>
</evidence>
<dbReference type="PANTHER" id="PTHR24171:SF9">
    <property type="entry name" value="ANKYRIN REPEAT DOMAIN-CONTAINING PROTEIN 39"/>
    <property type="match status" value="1"/>
</dbReference>
<feature type="repeat" description="ANK" evidence="3">
    <location>
        <begin position="196"/>
        <end position="230"/>
    </location>
</feature>
<keyword evidence="6" id="KW-1185">Reference proteome</keyword>
<dbReference type="Pfam" id="PF12796">
    <property type="entry name" value="Ank_2"/>
    <property type="match status" value="2"/>
</dbReference>
<feature type="repeat" description="ANK" evidence="3">
    <location>
        <begin position="84"/>
        <end position="116"/>
    </location>
</feature>
<feature type="repeat" description="ANK" evidence="3">
    <location>
        <begin position="231"/>
        <end position="263"/>
    </location>
</feature>